<reference evidence="2" key="1">
    <citation type="journal article" date="2016" name="Mol. Biol. Evol.">
        <title>Comparative Genomics of Early-Diverging Mushroom-Forming Fungi Provides Insights into the Origins of Lignocellulose Decay Capabilities.</title>
        <authorList>
            <person name="Nagy L.G."/>
            <person name="Riley R."/>
            <person name="Tritt A."/>
            <person name="Adam C."/>
            <person name="Daum C."/>
            <person name="Floudas D."/>
            <person name="Sun H."/>
            <person name="Yadav J.S."/>
            <person name="Pangilinan J."/>
            <person name="Larsson K.H."/>
            <person name="Matsuura K."/>
            <person name="Barry K."/>
            <person name="Labutti K."/>
            <person name="Kuo R."/>
            <person name="Ohm R.A."/>
            <person name="Bhattacharya S.S."/>
            <person name="Shirouzu T."/>
            <person name="Yoshinaga Y."/>
            <person name="Martin F.M."/>
            <person name="Grigoriev I.V."/>
            <person name="Hibbett D.S."/>
        </authorList>
    </citation>
    <scope>NUCLEOTIDE SEQUENCE [LARGE SCALE GENOMIC DNA]</scope>
    <source>
        <strain evidence="2">CBS 109695</strain>
    </source>
</reference>
<proteinExistence type="predicted"/>
<protein>
    <submittedName>
        <fullName evidence="2">Uncharacterized protein</fullName>
    </submittedName>
</protein>
<evidence type="ECO:0000256" key="1">
    <source>
        <dbReference type="SAM" id="MobiDB-lite"/>
    </source>
</evidence>
<evidence type="ECO:0000313" key="2">
    <source>
        <dbReference type="EMBL" id="KZP27772.1"/>
    </source>
</evidence>
<dbReference type="AlphaFoldDB" id="A0A166R0R6"/>
<gene>
    <name evidence="2" type="ORF">FIBSPDRAFT_948348</name>
</gene>
<dbReference type="EMBL" id="KV417507">
    <property type="protein sequence ID" value="KZP27772.1"/>
    <property type="molecule type" value="Genomic_DNA"/>
</dbReference>
<organism evidence="2">
    <name type="scientific">Athelia psychrophila</name>
    <dbReference type="NCBI Taxonomy" id="1759441"/>
    <lineage>
        <taxon>Eukaryota</taxon>
        <taxon>Fungi</taxon>
        <taxon>Dikarya</taxon>
        <taxon>Basidiomycota</taxon>
        <taxon>Agaricomycotina</taxon>
        <taxon>Agaricomycetes</taxon>
        <taxon>Agaricomycetidae</taxon>
        <taxon>Atheliales</taxon>
        <taxon>Atheliaceae</taxon>
        <taxon>Athelia</taxon>
    </lineage>
</organism>
<accession>A0A166R0R6</accession>
<name>A0A166R0R6_9AGAM</name>
<feature type="compositionally biased region" description="Acidic residues" evidence="1">
    <location>
        <begin position="255"/>
        <end position="267"/>
    </location>
</feature>
<sequence length="562" mass="63504">MARKYDDPFADSPNLMYIWPHVSKNELHRRINETAAAGFSITEPQRGSIKEISLESTIDGKQTTLATFPPMYKGGLFVIMRKWDYFHRIYTILQHLDVQDRPEKVEWKGDLMDSWGRMILFIEHVLEAAIQWCRSPDHDGSICNVLRLFLAQERINTNHSSMRTRKYNIAPDDETALCLSRHDWQKADRSDGTRLWLCAVSEPAAIANVRHMIEKDRPASMKPFSPTSDDVQKASALWVKLASRQKEDVVRLGEEQAEEDRMVEDESSERARRRSAREKSPEVPLPGPQSSVTAPKRASGSDTSQASWGKAPIPSPSSSVPLARYPSTASSWEPSALAPNSATPSAASSRQSSQQMDMTMDLWDSPLPGAKAAGKRKRLSEEPERAGKKRGQLYVDAREQAGGTPKERYVPATFAYRRPSTEAGSSSACRPGSSFLVDDAGEDDMGEDFKNDRYLSGLPSFYESPEEAIEMEFWTVFIPFMRAHSHLEPKDVYTQWKRTPQGRATPLSSRVRKFVALIIDFMYEHRDSVLEYLQFYYTDDTHTGLLSANLAYDAIMQTGDNV</sequence>
<feature type="compositionally biased region" description="Low complexity" evidence="1">
    <location>
        <begin position="334"/>
        <end position="355"/>
    </location>
</feature>
<feature type="region of interest" description="Disordered" evidence="1">
    <location>
        <begin position="248"/>
        <end position="389"/>
    </location>
</feature>